<dbReference type="InterPro" id="IPR035402">
    <property type="entry name" value="DgcN-like_N"/>
</dbReference>
<comment type="caution">
    <text evidence="2">The sequence shown here is derived from an EMBL/GenBank/DDBJ whole genome shotgun (WGS) entry which is preliminary data.</text>
</comment>
<gene>
    <name evidence="2" type="ORF">JIN83_05380</name>
</gene>
<protein>
    <recommendedName>
        <fullName evidence="1">D-glutamate N-acetyltransferase-like N-terminal domain-containing protein</fullName>
    </recommendedName>
</protein>
<dbReference type="Proteomes" id="UP000634206">
    <property type="component" value="Unassembled WGS sequence"/>
</dbReference>
<dbReference type="PANTHER" id="PTHR40690">
    <property type="entry name" value="GLL3100 PROTEIN"/>
    <property type="match status" value="1"/>
</dbReference>
<reference evidence="2" key="1">
    <citation type="submission" date="2021-01" db="EMBL/GenBank/DDBJ databases">
        <title>Modified the classification status of verrucomicrobia.</title>
        <authorList>
            <person name="Feng X."/>
        </authorList>
    </citation>
    <scope>NUCLEOTIDE SEQUENCE</scope>
    <source>
        <strain evidence="2">5K15</strain>
    </source>
</reference>
<organism evidence="2 3">
    <name type="scientific">Oceaniferula flava</name>
    <dbReference type="NCBI Taxonomy" id="2800421"/>
    <lineage>
        <taxon>Bacteria</taxon>
        <taxon>Pseudomonadati</taxon>
        <taxon>Verrucomicrobiota</taxon>
        <taxon>Verrucomicrobiia</taxon>
        <taxon>Verrucomicrobiales</taxon>
        <taxon>Verrucomicrobiaceae</taxon>
        <taxon>Oceaniferula</taxon>
    </lineage>
</organism>
<name>A0AAE2SAP7_9BACT</name>
<dbReference type="EMBL" id="JAENIG010000003">
    <property type="protein sequence ID" value="MBK1854378.1"/>
    <property type="molecule type" value="Genomic_DNA"/>
</dbReference>
<dbReference type="PANTHER" id="PTHR40690:SF1">
    <property type="entry name" value="DUF1611 DOMAIN-CONTAINING PROTEIN"/>
    <property type="match status" value="1"/>
</dbReference>
<dbReference type="SUPFAM" id="SSF52540">
    <property type="entry name" value="P-loop containing nucleoside triphosphate hydrolases"/>
    <property type="match status" value="1"/>
</dbReference>
<dbReference type="InterPro" id="IPR011669">
    <property type="entry name" value="DgcN-like"/>
</dbReference>
<evidence type="ECO:0000259" key="1">
    <source>
        <dbReference type="Pfam" id="PF17396"/>
    </source>
</evidence>
<keyword evidence="3" id="KW-1185">Reference proteome</keyword>
<dbReference type="RefSeq" id="WP_309488985.1">
    <property type="nucleotide sequence ID" value="NZ_JAENIG010000003.1"/>
</dbReference>
<evidence type="ECO:0000313" key="2">
    <source>
        <dbReference type="EMBL" id="MBK1854378.1"/>
    </source>
</evidence>
<evidence type="ECO:0000313" key="3">
    <source>
        <dbReference type="Proteomes" id="UP000634206"/>
    </source>
</evidence>
<dbReference type="InterPro" id="IPR027417">
    <property type="entry name" value="P-loop_NTPase"/>
</dbReference>
<dbReference type="AlphaFoldDB" id="A0AAE2SAP7"/>
<proteinExistence type="predicted"/>
<feature type="domain" description="D-glutamate N-acetyltransferase-like N-terminal" evidence="1">
    <location>
        <begin position="77"/>
        <end position="169"/>
    </location>
</feature>
<dbReference type="Gene3D" id="3.40.50.720">
    <property type="entry name" value="NAD(P)-binding Rossmann-like Domain"/>
    <property type="match status" value="1"/>
</dbReference>
<accession>A0AAE2SAP7</accession>
<dbReference type="Pfam" id="PF17396">
    <property type="entry name" value="DUF1611_N"/>
    <property type="match status" value="1"/>
</dbReference>
<sequence length="171" mass="18959">MHPKQRQPDPNSIFFNKMPVSKAITLTEEQVAVPEPRPARRAIVYCEGHLGEDGGKITDGLLRHSDQYTVISVIDDENAGKDSGKVLKNEPNKIPVFRNLGTALAQAGRVPYYFVFGFTPKDGELSEGDRRVMLRAMGYGMNIACAMHEELNKDPEFIEAAAQKEVTIQAV</sequence>